<gene>
    <name evidence="2" type="ORF">WICANDRAFT_59996</name>
</gene>
<organism evidence="2 3">
    <name type="scientific">Wickerhamomyces anomalus (strain ATCC 58044 / CBS 1984 / NCYC 433 / NRRL Y-366-8)</name>
    <name type="common">Yeast</name>
    <name type="synonym">Hansenula anomala</name>
    <dbReference type="NCBI Taxonomy" id="683960"/>
    <lineage>
        <taxon>Eukaryota</taxon>
        <taxon>Fungi</taxon>
        <taxon>Dikarya</taxon>
        <taxon>Ascomycota</taxon>
        <taxon>Saccharomycotina</taxon>
        <taxon>Saccharomycetes</taxon>
        <taxon>Phaffomycetales</taxon>
        <taxon>Wickerhamomycetaceae</taxon>
        <taxon>Wickerhamomyces</taxon>
    </lineage>
</organism>
<feature type="region of interest" description="Disordered" evidence="1">
    <location>
        <begin position="1"/>
        <end position="67"/>
    </location>
</feature>
<protein>
    <submittedName>
        <fullName evidence="2">Uncharacterized protein</fullName>
    </submittedName>
</protein>
<reference evidence="2 3" key="1">
    <citation type="journal article" date="2016" name="Proc. Natl. Acad. Sci. U.S.A.">
        <title>Comparative genomics of biotechnologically important yeasts.</title>
        <authorList>
            <person name="Riley R."/>
            <person name="Haridas S."/>
            <person name="Wolfe K.H."/>
            <person name="Lopes M.R."/>
            <person name="Hittinger C.T."/>
            <person name="Goeker M."/>
            <person name="Salamov A.A."/>
            <person name="Wisecaver J.H."/>
            <person name="Long T.M."/>
            <person name="Calvey C.H."/>
            <person name="Aerts A.L."/>
            <person name="Barry K.W."/>
            <person name="Choi C."/>
            <person name="Clum A."/>
            <person name="Coughlan A.Y."/>
            <person name="Deshpande S."/>
            <person name="Douglass A.P."/>
            <person name="Hanson S.J."/>
            <person name="Klenk H.-P."/>
            <person name="LaButti K.M."/>
            <person name="Lapidus A."/>
            <person name="Lindquist E.A."/>
            <person name="Lipzen A.M."/>
            <person name="Meier-Kolthoff J.P."/>
            <person name="Ohm R.A."/>
            <person name="Otillar R.P."/>
            <person name="Pangilinan J.L."/>
            <person name="Peng Y."/>
            <person name="Rokas A."/>
            <person name="Rosa C.A."/>
            <person name="Scheuner C."/>
            <person name="Sibirny A.A."/>
            <person name="Slot J.C."/>
            <person name="Stielow J.B."/>
            <person name="Sun H."/>
            <person name="Kurtzman C.P."/>
            <person name="Blackwell M."/>
            <person name="Grigoriev I.V."/>
            <person name="Jeffries T.W."/>
        </authorList>
    </citation>
    <scope>NUCLEOTIDE SEQUENCE [LARGE SCALE GENOMIC DNA]</scope>
    <source>
        <strain evidence="3">ATCC 58044 / CBS 1984 / NCYC 433 / NRRL Y-366-8</strain>
    </source>
</reference>
<name>A0A1E3PAE8_WICAA</name>
<feature type="compositionally biased region" description="Basic and acidic residues" evidence="1">
    <location>
        <begin position="42"/>
        <end position="56"/>
    </location>
</feature>
<dbReference type="Proteomes" id="UP000094112">
    <property type="component" value="Unassembled WGS sequence"/>
</dbReference>
<dbReference type="GeneID" id="30200162"/>
<evidence type="ECO:0000256" key="1">
    <source>
        <dbReference type="SAM" id="MobiDB-lite"/>
    </source>
</evidence>
<accession>A0A1E3PAE8</accession>
<dbReference type="AlphaFoldDB" id="A0A1E3PAE8"/>
<keyword evidence="3" id="KW-1185">Reference proteome</keyword>
<feature type="compositionally biased region" description="Acidic residues" evidence="1">
    <location>
        <begin position="57"/>
        <end position="67"/>
    </location>
</feature>
<evidence type="ECO:0000313" key="3">
    <source>
        <dbReference type="Proteomes" id="UP000094112"/>
    </source>
</evidence>
<sequence length="164" mass="19145">MVIPHTIHKPPSYSKISHSKKNKKRSSKASSQKKSQQVPQRRQSDFELDHAHHEEAEHDLDEEYDQEEEFEEEYSFDLPIIPFISHAERRHKALSKLLRLNAYEDDGDGSISKLFITIATIVDPMTQPMVKGHNCRAISFAKGCQIKFYSYLYTLFYFFFGSLD</sequence>
<dbReference type="RefSeq" id="XP_019041129.1">
    <property type="nucleotide sequence ID" value="XM_019182916.1"/>
</dbReference>
<evidence type="ECO:0000313" key="2">
    <source>
        <dbReference type="EMBL" id="ODQ61922.1"/>
    </source>
</evidence>
<feature type="compositionally biased region" description="Basic residues" evidence="1">
    <location>
        <begin position="17"/>
        <end position="27"/>
    </location>
</feature>
<proteinExistence type="predicted"/>
<feature type="compositionally biased region" description="Low complexity" evidence="1">
    <location>
        <begin position="28"/>
        <end position="41"/>
    </location>
</feature>
<dbReference type="EMBL" id="KV454208">
    <property type="protein sequence ID" value="ODQ61922.1"/>
    <property type="molecule type" value="Genomic_DNA"/>
</dbReference>